<keyword evidence="3" id="KW-0677">Repeat</keyword>
<dbReference type="GeneID" id="38783842"/>
<dbReference type="GO" id="GO:0010997">
    <property type="term" value="F:anaphase-promoting complex binding"/>
    <property type="evidence" value="ECO:0007669"/>
    <property type="project" value="InterPro"/>
</dbReference>
<evidence type="ECO:0000256" key="3">
    <source>
        <dbReference type="ARBA" id="ARBA00022737"/>
    </source>
</evidence>
<organism evidence="7 8">
    <name type="scientific">Sparassis crispa</name>
    <dbReference type="NCBI Taxonomy" id="139825"/>
    <lineage>
        <taxon>Eukaryota</taxon>
        <taxon>Fungi</taxon>
        <taxon>Dikarya</taxon>
        <taxon>Basidiomycota</taxon>
        <taxon>Agaricomycotina</taxon>
        <taxon>Agaricomycetes</taxon>
        <taxon>Polyporales</taxon>
        <taxon>Sparassidaceae</taxon>
        <taxon>Sparassis</taxon>
    </lineage>
</organism>
<protein>
    <submittedName>
        <fullName evidence="7">WD repeat-containing protein</fullName>
    </submittedName>
</protein>
<dbReference type="InterPro" id="IPR015943">
    <property type="entry name" value="WD40/YVTN_repeat-like_dom_sf"/>
</dbReference>
<dbReference type="PANTHER" id="PTHR19918">
    <property type="entry name" value="CELL DIVISION CYCLE 20 CDC20 FIZZY -RELATED"/>
    <property type="match status" value="1"/>
</dbReference>
<gene>
    <name evidence="7" type="ORF">SCP_1001690</name>
</gene>
<dbReference type="SUPFAM" id="SSF50978">
    <property type="entry name" value="WD40 repeat-like"/>
    <property type="match status" value="1"/>
</dbReference>
<dbReference type="Gene3D" id="2.130.10.10">
    <property type="entry name" value="YVTN repeat-like/Quinoprotein amine dehydrogenase"/>
    <property type="match status" value="1"/>
</dbReference>
<comment type="caution">
    <text evidence="7">The sequence shown here is derived from an EMBL/GenBank/DDBJ whole genome shotgun (WGS) entry which is preliminary data.</text>
</comment>
<dbReference type="PANTHER" id="PTHR19918:SF5">
    <property type="entry name" value="MEIOSIS-SPECIFIC APC_C ACTIVATOR PROTEIN AMA1"/>
    <property type="match status" value="1"/>
</dbReference>
<sequence length="496" mass="54489">MDGAPAQSCVTPPRRKRTWTPGSITNAYSTKRRRISMTTVELAKEISSQVESRTPGHTTVADRFITARPKFAMPFNITPRSQRIGRQFGMAEDRMLKFTEAKSSGTEDIGLRANFSQLLTTPPKISPTSAAMHLGSRKQFILALDGPGIPSDPFAFPLSWSARNAIAVACGRDVYYQNLDTRSISHLCTLTQRRRGRLASIEWANTKPHLLGLGTTTGCVQLWDVDSKTVLREWEDEGWGQVGGMGWNGDVLAVGTHHGDIVLYDVREEHEVSRVSTHRGGVLGVRWSHDGNYMASGDDRGVVHFWDARAGKALTNENKLGSKMKHQGPVKALAWCPWKPDLLATGSTYSDGRIRIYSVHSTAPAAEPLHTLSLNTSVTSLIWSPHCKELLSTHGTSWQPRASSMSTLSSISAHFRPVPVKGPLTNSLTVHSYPSMRRVVSVPAHSGAVGHSCLGPDGTLVFTICPAEEAMKMWKVWGVSENVQPRESVFDKCSIR</sequence>
<evidence type="ECO:0000259" key="6">
    <source>
        <dbReference type="Pfam" id="PF24807"/>
    </source>
</evidence>
<proteinExistence type="inferred from homology"/>
<dbReference type="InterPro" id="IPR056150">
    <property type="entry name" value="WD40_CDC20-Fz"/>
</dbReference>
<evidence type="ECO:0000313" key="8">
    <source>
        <dbReference type="Proteomes" id="UP000287166"/>
    </source>
</evidence>
<dbReference type="STRING" id="139825.A0A401GXG9"/>
<feature type="region of interest" description="Disordered" evidence="5">
    <location>
        <begin position="1"/>
        <end position="23"/>
    </location>
</feature>
<dbReference type="AlphaFoldDB" id="A0A401GXG9"/>
<dbReference type="OrthoDB" id="10263272at2759"/>
<dbReference type="EMBL" id="BFAD01000010">
    <property type="protein sequence ID" value="GBE86925.1"/>
    <property type="molecule type" value="Genomic_DNA"/>
</dbReference>
<feature type="domain" description="CDC20/Fizzy WD40" evidence="6">
    <location>
        <begin position="144"/>
        <end position="474"/>
    </location>
</feature>
<keyword evidence="2 4" id="KW-0853">WD repeat</keyword>
<dbReference type="PROSITE" id="PS50082">
    <property type="entry name" value="WD_REPEATS_2"/>
    <property type="match status" value="1"/>
</dbReference>
<dbReference type="Pfam" id="PF24807">
    <property type="entry name" value="WD40_CDC20-Fz"/>
    <property type="match status" value="1"/>
</dbReference>
<feature type="repeat" description="WD" evidence="4">
    <location>
        <begin position="275"/>
        <end position="316"/>
    </location>
</feature>
<dbReference type="InterPro" id="IPR036322">
    <property type="entry name" value="WD40_repeat_dom_sf"/>
</dbReference>
<dbReference type="GO" id="GO:1990757">
    <property type="term" value="F:ubiquitin ligase activator activity"/>
    <property type="evidence" value="ECO:0007669"/>
    <property type="project" value="TreeGrafter"/>
</dbReference>
<dbReference type="PROSITE" id="PS50294">
    <property type="entry name" value="WD_REPEATS_REGION"/>
    <property type="match status" value="1"/>
</dbReference>
<evidence type="ECO:0000256" key="2">
    <source>
        <dbReference type="ARBA" id="ARBA00022574"/>
    </source>
</evidence>
<dbReference type="GO" id="GO:0031145">
    <property type="term" value="P:anaphase-promoting complex-dependent catabolic process"/>
    <property type="evidence" value="ECO:0007669"/>
    <property type="project" value="TreeGrafter"/>
</dbReference>
<dbReference type="GO" id="GO:0005680">
    <property type="term" value="C:anaphase-promoting complex"/>
    <property type="evidence" value="ECO:0007669"/>
    <property type="project" value="TreeGrafter"/>
</dbReference>
<reference evidence="7 8" key="1">
    <citation type="journal article" date="2018" name="Sci. Rep.">
        <title>Genome sequence of the cauliflower mushroom Sparassis crispa (Hanabiratake) and its association with beneficial usage.</title>
        <authorList>
            <person name="Kiyama R."/>
            <person name="Furutani Y."/>
            <person name="Kawaguchi K."/>
            <person name="Nakanishi T."/>
        </authorList>
    </citation>
    <scope>NUCLEOTIDE SEQUENCE [LARGE SCALE GENOMIC DNA]</scope>
</reference>
<dbReference type="GO" id="GO:1905786">
    <property type="term" value="P:positive regulation of anaphase-promoting complex-dependent catabolic process"/>
    <property type="evidence" value="ECO:0007669"/>
    <property type="project" value="TreeGrafter"/>
</dbReference>
<comment type="similarity">
    <text evidence="1">Belongs to the WD repeat CDC20/Fizzy family.</text>
</comment>
<dbReference type="InterPro" id="IPR001680">
    <property type="entry name" value="WD40_rpt"/>
</dbReference>
<evidence type="ECO:0000256" key="5">
    <source>
        <dbReference type="SAM" id="MobiDB-lite"/>
    </source>
</evidence>
<accession>A0A401GXG9</accession>
<dbReference type="Proteomes" id="UP000287166">
    <property type="component" value="Unassembled WGS sequence"/>
</dbReference>
<dbReference type="SMART" id="SM00320">
    <property type="entry name" value="WD40"/>
    <property type="match status" value="6"/>
</dbReference>
<dbReference type="InterPro" id="IPR033010">
    <property type="entry name" value="Cdc20/Fizzy"/>
</dbReference>
<evidence type="ECO:0000256" key="4">
    <source>
        <dbReference type="PROSITE-ProRule" id="PRU00221"/>
    </source>
</evidence>
<name>A0A401GXG9_9APHY</name>
<evidence type="ECO:0000313" key="7">
    <source>
        <dbReference type="EMBL" id="GBE86925.1"/>
    </source>
</evidence>
<dbReference type="RefSeq" id="XP_027617838.1">
    <property type="nucleotide sequence ID" value="XM_027762037.1"/>
</dbReference>
<keyword evidence="8" id="KW-1185">Reference proteome</keyword>
<evidence type="ECO:0000256" key="1">
    <source>
        <dbReference type="ARBA" id="ARBA00006445"/>
    </source>
</evidence>
<dbReference type="InParanoid" id="A0A401GXG9"/>